<keyword evidence="3" id="KW-1185">Reference proteome</keyword>
<dbReference type="AlphaFoldDB" id="A5EVE8"/>
<dbReference type="STRING" id="246195.DNO_0589"/>
<dbReference type="Proteomes" id="UP000000248">
    <property type="component" value="Chromosome"/>
</dbReference>
<proteinExistence type="predicted"/>
<evidence type="ECO:0000313" key="2">
    <source>
        <dbReference type="EMBL" id="ABQ14241.1"/>
    </source>
</evidence>
<dbReference type="EMBL" id="CP000513">
    <property type="protein sequence ID" value="ABQ14241.1"/>
    <property type="molecule type" value="Genomic_DNA"/>
</dbReference>
<protein>
    <submittedName>
        <fullName evidence="2">Hypothetical membrane protein</fullName>
    </submittedName>
</protein>
<feature type="transmembrane region" description="Helical" evidence="1">
    <location>
        <begin position="49"/>
        <end position="67"/>
    </location>
</feature>
<feature type="transmembrane region" description="Helical" evidence="1">
    <location>
        <begin position="299"/>
        <end position="321"/>
    </location>
</feature>
<dbReference type="KEGG" id="dno:DNO_0589"/>
<feature type="transmembrane region" description="Helical" evidence="1">
    <location>
        <begin position="181"/>
        <end position="207"/>
    </location>
</feature>
<name>A5EVE8_DICNV</name>
<feature type="transmembrane region" description="Helical" evidence="1">
    <location>
        <begin position="333"/>
        <end position="351"/>
    </location>
</feature>
<feature type="transmembrane region" description="Helical" evidence="1">
    <location>
        <begin position="73"/>
        <end position="91"/>
    </location>
</feature>
<sequence>MSLCSSGIVWFNYGQVFDISSLQQLWTIKTAPETWFHYLLRPFALGGEAWVVFAIAVFTAIIMVQFAKISTMIGIGHKALFTLFLFLNFLPEFNHVRFAVTPFWLGLSAWLSAIGCFLFYYPARFYRGFCLWAGFSWLAGFCDPIFFFWALGFPLCFLFWAGKNHRWWELLWERGRFLLVYYALIAIVIALVPAWSSSFINSAILLFNRIQKTAIVISSLFNRDNSAVVSFILVMAFIALDVIKTAGVLVLILIWISHDRGISSILSPQIKRFFGLLLFFAWLTHTACVFYRGALLSSLYYLLILLPILWLCAGGASYLVHRLLSGKMPPQRAVVMWWLLVALAIASMVQFGPSADYQRLAGNYLAQLAPERVLSNSKTALYYARTAPDDQHFKTLSEFLTAAHHYPPETYYIFRHHRNDPVPAVLSQQTIIAEFANRHGDKAYILKVTK</sequence>
<keyword evidence="1" id="KW-1133">Transmembrane helix</keyword>
<feature type="transmembrane region" description="Helical" evidence="1">
    <location>
        <begin position="273"/>
        <end position="293"/>
    </location>
</feature>
<feature type="transmembrane region" description="Helical" evidence="1">
    <location>
        <begin position="135"/>
        <end position="160"/>
    </location>
</feature>
<keyword evidence="1" id="KW-0472">Membrane</keyword>
<accession>A5EVE8</accession>
<dbReference type="HOGENOM" id="CLU_564626_0_0_6"/>
<evidence type="ECO:0000256" key="1">
    <source>
        <dbReference type="SAM" id="Phobius"/>
    </source>
</evidence>
<organism evidence="2 3">
    <name type="scientific">Dichelobacter nodosus (strain VCS1703A)</name>
    <dbReference type="NCBI Taxonomy" id="246195"/>
    <lineage>
        <taxon>Bacteria</taxon>
        <taxon>Pseudomonadati</taxon>
        <taxon>Pseudomonadota</taxon>
        <taxon>Gammaproteobacteria</taxon>
        <taxon>Cardiobacteriales</taxon>
        <taxon>Cardiobacteriaceae</taxon>
        <taxon>Dichelobacter</taxon>
    </lineage>
</organism>
<reference evidence="2 3" key="1">
    <citation type="journal article" date="2007" name="Nat. Biotechnol.">
        <title>Genome sequence and identification of candidate vaccine antigens from the animal pathogen Dichelobacter nodosus.</title>
        <authorList>
            <person name="Myers G.S."/>
            <person name="Parker D."/>
            <person name="Al-Hasani K."/>
            <person name="Kennan R.M."/>
            <person name="Seemann T."/>
            <person name="Ren Q."/>
            <person name="Badger J.H."/>
            <person name="Selengut J.D."/>
            <person name="Deboy R.T."/>
            <person name="Tettelin H."/>
            <person name="Boyce J.D."/>
            <person name="McCarl V.P."/>
            <person name="Han X."/>
            <person name="Nelson W.C."/>
            <person name="Madupu R."/>
            <person name="Mohamoud Y."/>
            <person name="Holley T."/>
            <person name="Fedorova N."/>
            <person name="Khouri H."/>
            <person name="Bottomley S.P."/>
            <person name="Whittington R.J."/>
            <person name="Adler B."/>
            <person name="Songer J.G."/>
            <person name="Rood J.I."/>
            <person name="Paulsen I.T."/>
        </authorList>
    </citation>
    <scope>NUCLEOTIDE SEQUENCE [LARGE SCALE GENOMIC DNA]</scope>
    <source>
        <strain evidence="2 3">VCS1703A</strain>
    </source>
</reference>
<feature type="transmembrane region" description="Helical" evidence="1">
    <location>
        <begin position="227"/>
        <end position="253"/>
    </location>
</feature>
<evidence type="ECO:0000313" key="3">
    <source>
        <dbReference type="Proteomes" id="UP000000248"/>
    </source>
</evidence>
<gene>
    <name evidence="2" type="ordered locus">DNO_0589</name>
</gene>
<feature type="transmembrane region" description="Helical" evidence="1">
    <location>
        <begin position="103"/>
        <end position="123"/>
    </location>
</feature>
<keyword evidence="1" id="KW-0812">Transmembrane</keyword>